<dbReference type="PATRIC" id="fig|742734.4.peg.3337"/>
<dbReference type="GO" id="GO:0006629">
    <property type="term" value="P:lipid metabolic process"/>
    <property type="evidence" value="ECO:0007669"/>
    <property type="project" value="UniProtKB-KW"/>
</dbReference>
<dbReference type="Pfam" id="PF03706">
    <property type="entry name" value="LPG_synthase_TM"/>
    <property type="match status" value="1"/>
</dbReference>
<comment type="function">
    <text evidence="6">Catalyzes the transfer of a lysyl group from L-lysyl-tRNA(Lys) to membrane-bound phosphatidylglycerol (PG), which produces lysylphosphatidylglycerol (LPG), a major component of the bacterial membrane with a positive net charge. LPG synthesis contributes to bacterial virulence as it is involved in the resistance mechanism against cationic antimicrobial peptides (CAMP) produces by the host's immune system (defensins, cathelicidins) and by the competing microorganisms.</text>
</comment>
<name>A0A0J9C1C8_9FIRM</name>
<dbReference type="PANTHER" id="PTHR37693">
    <property type="entry name" value="PHOSPHATIDYLGLYCEROL LYSYLTRANSFERASE"/>
    <property type="match status" value="1"/>
</dbReference>
<dbReference type="PANTHER" id="PTHR37693:SF1">
    <property type="entry name" value="INTEGRAL MEMBRANE PROTEIN"/>
    <property type="match status" value="1"/>
</dbReference>
<comment type="similarity">
    <text evidence="6">Belongs to the LPG synthase family.</text>
</comment>
<keyword evidence="6" id="KW-0443">Lipid metabolism</keyword>
<comment type="caution">
    <text evidence="7">The sequence shown here is derived from an EMBL/GenBank/DDBJ whole genome shotgun (WGS) entry which is preliminary data.</text>
</comment>
<dbReference type="GO" id="GO:0005886">
    <property type="term" value="C:plasma membrane"/>
    <property type="evidence" value="ECO:0007669"/>
    <property type="project" value="UniProtKB-SubCell"/>
</dbReference>
<reference evidence="7 8" key="1">
    <citation type="submission" date="2011-04" db="EMBL/GenBank/DDBJ databases">
        <title>The Genome Sequence of Clostridium citroniae WAL-19142.</title>
        <authorList>
            <consortium name="The Broad Institute Genome Sequencing Platform"/>
            <person name="Earl A."/>
            <person name="Ward D."/>
            <person name="Feldgarden M."/>
            <person name="Gevers D."/>
            <person name="Warren Y.A."/>
            <person name="Tyrrell K.L."/>
            <person name="Citron D.M."/>
            <person name="Goldstein E.J."/>
            <person name="Daigneault M."/>
            <person name="Allen-Vercoe E."/>
            <person name="Young S.K."/>
            <person name="Zeng Q."/>
            <person name="Gargeya S."/>
            <person name="Fitzgerald M."/>
            <person name="Haas B."/>
            <person name="Abouelleil A."/>
            <person name="Alvarado L."/>
            <person name="Arachchi H.M."/>
            <person name="Berlin A."/>
            <person name="Brown A."/>
            <person name="Chapman S.B."/>
            <person name="Chen Z."/>
            <person name="Dunbar C."/>
            <person name="Freedman E."/>
            <person name="Gearin G."/>
            <person name="Gellesch M."/>
            <person name="Goldberg J."/>
            <person name="Griggs A."/>
            <person name="Gujja S."/>
            <person name="Heilman E.R."/>
            <person name="Heiman D."/>
            <person name="Howarth C."/>
            <person name="Larson L."/>
            <person name="Lui A."/>
            <person name="MacDonald P.J."/>
            <person name="Mehta T."/>
            <person name="Montmayeur A."/>
            <person name="Murphy C."/>
            <person name="Neiman D."/>
            <person name="Pearson M."/>
            <person name="Priest M."/>
            <person name="Roberts A."/>
            <person name="Saif S."/>
            <person name="Shea T."/>
            <person name="Shenoy N."/>
            <person name="Sisk P."/>
            <person name="Stolte C."/>
            <person name="Sykes S."/>
            <person name="White J."/>
            <person name="Yandava C."/>
            <person name="Wortman J."/>
            <person name="Nusbaum C."/>
            <person name="Birren B."/>
        </authorList>
    </citation>
    <scope>NUCLEOTIDE SEQUENCE [LARGE SCALE GENOMIC DNA]</scope>
    <source>
        <strain evidence="7 8">WAL-19142</strain>
    </source>
</reference>
<organism evidence="7 8">
    <name type="scientific">[Clostridium] citroniae WAL-19142</name>
    <dbReference type="NCBI Taxonomy" id="742734"/>
    <lineage>
        <taxon>Bacteria</taxon>
        <taxon>Bacillati</taxon>
        <taxon>Bacillota</taxon>
        <taxon>Clostridia</taxon>
        <taxon>Lachnospirales</taxon>
        <taxon>Lachnospiraceae</taxon>
        <taxon>Enterocloster</taxon>
    </lineage>
</organism>
<gene>
    <name evidence="6" type="primary">mprF</name>
    <name evidence="7" type="ORF">HMPREF9470_03116</name>
</gene>
<comment type="subcellular location">
    <subcellularLocation>
        <location evidence="1 6">Cell membrane</location>
        <topology evidence="1 6">Multi-pass membrane protein</topology>
    </subcellularLocation>
</comment>
<evidence type="ECO:0000256" key="5">
    <source>
        <dbReference type="ARBA" id="ARBA00023136"/>
    </source>
</evidence>
<evidence type="ECO:0000256" key="2">
    <source>
        <dbReference type="ARBA" id="ARBA00022475"/>
    </source>
</evidence>
<dbReference type="NCBIfam" id="TIGR00374">
    <property type="entry name" value="flippase-like domain"/>
    <property type="match status" value="1"/>
</dbReference>
<keyword evidence="6" id="KW-0808">Transferase</keyword>
<evidence type="ECO:0000313" key="7">
    <source>
        <dbReference type="EMBL" id="KMW18206.1"/>
    </source>
</evidence>
<feature type="transmembrane region" description="Helical" evidence="6">
    <location>
        <begin position="12"/>
        <end position="30"/>
    </location>
</feature>
<dbReference type="GO" id="GO:0050071">
    <property type="term" value="F:phosphatidylglycerol lysyltransferase activity"/>
    <property type="evidence" value="ECO:0007669"/>
    <property type="project" value="UniProtKB-EC"/>
</dbReference>
<evidence type="ECO:0000256" key="4">
    <source>
        <dbReference type="ARBA" id="ARBA00022989"/>
    </source>
</evidence>
<proteinExistence type="inferred from homology"/>
<feature type="transmembrane region" description="Helical" evidence="6">
    <location>
        <begin position="187"/>
        <end position="204"/>
    </location>
</feature>
<dbReference type="EC" id="2.3.2.3" evidence="6"/>
<dbReference type="GO" id="GO:0046677">
    <property type="term" value="P:response to antibiotic"/>
    <property type="evidence" value="ECO:0007669"/>
    <property type="project" value="UniProtKB-KW"/>
</dbReference>
<feature type="transmembrane region" description="Helical" evidence="6">
    <location>
        <begin position="124"/>
        <end position="149"/>
    </location>
</feature>
<dbReference type="AlphaFoldDB" id="A0A0J9C1C8"/>
<feature type="transmembrane region" description="Helical" evidence="6">
    <location>
        <begin position="50"/>
        <end position="72"/>
    </location>
</feature>
<keyword evidence="5 6" id="KW-0472">Membrane</keyword>
<keyword evidence="3 6" id="KW-0812">Transmembrane</keyword>
<dbReference type="RefSeq" id="WP_048930169.1">
    <property type="nucleotide sequence ID" value="NZ_KQ235879.1"/>
</dbReference>
<evidence type="ECO:0000256" key="3">
    <source>
        <dbReference type="ARBA" id="ARBA00022692"/>
    </source>
</evidence>
<dbReference type="EMBL" id="ADLK01000024">
    <property type="protein sequence ID" value="KMW18206.1"/>
    <property type="molecule type" value="Genomic_DNA"/>
</dbReference>
<evidence type="ECO:0000256" key="6">
    <source>
        <dbReference type="RuleBase" id="RU363042"/>
    </source>
</evidence>
<sequence length="358" mass="39596">MKEKKMNMRETVIGLGLVTALAWFTFRILFKKHSMEILQEAFRRADIRYVLMGCLCMAVFINCEAANIRLLMRTFRRTVPFRRSLSYACAGFYFSAITPSATGGQPMQLYYMTRDGFGFAQSSFTLLTVAAVYQMSVLLYGTAVVIVRFPFVMAQSGVIRWLLIFGILVNGICSCAILLIILNGLLAERAGMCIIGFLARIGVIRNKKKAQRRMEGLIMEYSRGGAYLREYPLVILRMFLRSMVQLTALFLVPYFACLALGIGAEPGSFLAMQAILSLAVTAVPLPGSVGASEGGFMALYGPLFGAGQTFSIMMLSRGISFYGFLVISGLVTAYLQFRPRLRAAGEGKQQVIGVDIDR</sequence>
<feature type="transmembrane region" description="Helical" evidence="6">
    <location>
        <begin position="161"/>
        <end position="181"/>
    </location>
</feature>
<feature type="transmembrane region" description="Helical" evidence="6">
    <location>
        <begin position="246"/>
        <end position="264"/>
    </location>
</feature>
<dbReference type="OrthoDB" id="9810654at2"/>
<feature type="transmembrane region" description="Helical" evidence="6">
    <location>
        <begin position="319"/>
        <end position="337"/>
    </location>
</feature>
<dbReference type="Proteomes" id="UP000037392">
    <property type="component" value="Unassembled WGS sequence"/>
</dbReference>
<keyword evidence="2" id="KW-1003">Cell membrane</keyword>
<comment type="catalytic activity">
    <reaction evidence="6">
        <text>L-lysyl-tRNA(Lys) + a 1,2-diacyl-sn-glycero-3-phospho-(1'-sn-glycerol) = a 1,2-diacyl-sn-glycero-3-phospho-1'-(3'-O-L-lysyl)-sn-glycerol + tRNA(Lys)</text>
        <dbReference type="Rhea" id="RHEA:10668"/>
        <dbReference type="Rhea" id="RHEA-COMP:9696"/>
        <dbReference type="Rhea" id="RHEA-COMP:9697"/>
        <dbReference type="ChEBI" id="CHEBI:64716"/>
        <dbReference type="ChEBI" id="CHEBI:75792"/>
        <dbReference type="ChEBI" id="CHEBI:78442"/>
        <dbReference type="ChEBI" id="CHEBI:78529"/>
        <dbReference type="EC" id="2.3.2.3"/>
    </reaction>
</comment>
<dbReference type="InterPro" id="IPR022791">
    <property type="entry name" value="L-PG_synthase/AglD"/>
</dbReference>
<evidence type="ECO:0000256" key="1">
    <source>
        <dbReference type="ARBA" id="ARBA00004651"/>
    </source>
</evidence>
<evidence type="ECO:0000313" key="8">
    <source>
        <dbReference type="Proteomes" id="UP000037392"/>
    </source>
</evidence>
<keyword evidence="6" id="KW-0046">Antibiotic resistance</keyword>
<dbReference type="GeneID" id="93162353"/>
<keyword evidence="4 6" id="KW-1133">Transmembrane helix</keyword>
<feature type="transmembrane region" description="Helical" evidence="6">
    <location>
        <begin position="84"/>
        <end position="104"/>
    </location>
</feature>
<protein>
    <recommendedName>
        <fullName evidence="6">Phosphatidylglycerol lysyltransferase</fullName>
        <ecNumber evidence="6">2.3.2.3</ecNumber>
    </recommendedName>
    <alternativeName>
        <fullName evidence="6">Lysylphosphatidylglycerol synthase</fullName>
    </alternativeName>
</protein>
<accession>A0A0J9C1C8</accession>